<dbReference type="EMBL" id="NKHZ01000068">
    <property type="protein sequence ID" value="PNS15696.1"/>
    <property type="molecule type" value="Genomic_DNA"/>
</dbReference>
<feature type="compositionally biased region" description="Polar residues" evidence="1">
    <location>
        <begin position="117"/>
        <end position="128"/>
    </location>
</feature>
<dbReference type="Proteomes" id="UP000243797">
    <property type="component" value="Unassembled WGS sequence"/>
</dbReference>
<organism evidence="2 3">
    <name type="scientific">Sphaceloma murrayae</name>
    <dbReference type="NCBI Taxonomy" id="2082308"/>
    <lineage>
        <taxon>Eukaryota</taxon>
        <taxon>Fungi</taxon>
        <taxon>Dikarya</taxon>
        <taxon>Ascomycota</taxon>
        <taxon>Pezizomycotina</taxon>
        <taxon>Dothideomycetes</taxon>
        <taxon>Dothideomycetidae</taxon>
        <taxon>Myriangiales</taxon>
        <taxon>Elsinoaceae</taxon>
        <taxon>Sphaceloma</taxon>
    </lineage>
</organism>
<feature type="region of interest" description="Disordered" evidence="1">
    <location>
        <begin position="569"/>
        <end position="594"/>
    </location>
</feature>
<proteinExistence type="predicted"/>
<dbReference type="AlphaFoldDB" id="A0A2K1QKK7"/>
<feature type="compositionally biased region" description="Basic and acidic residues" evidence="1">
    <location>
        <begin position="246"/>
        <end position="258"/>
    </location>
</feature>
<accession>A0A2K1QKK7</accession>
<sequence length="934" mass="103032">MPAIAAGDALVQSQSHPSSSAPAGHGPSIRDVGACEDTTFAGTLAALGLKLSQEEIYAHAHDTQKTLDEHIRTQSLGSIRSGLPPTPPSQHQLGLDEPLLSPSMLSDIYQDAISSPRMQASTPTQLTGPPTPDITPPSTRDRLRVPPKQLLHFPSLSQTDSFHTARENLRSQASSRSHSHLSNGDGEFSSGASSKRIASPATSEMATSLGGVSDPVTPRANGRLRKEELSPSPRSRKASTNDAYDLLDKERLLSKPDTARLTGHLGSDVGTDSSHSRNASINSASKSDSSPRRKARRRRRNEPSAMSNLSADPLHRDEVHHFDTSHDALYTHLRDEKSKRLSAHSTTSTIVEAMVYTSPQRPRRGLRHAGKNLALRTDVDVQQHKRNLSDTTALHEHQLRHRKTPLPGRGFGMGHLGDENSKFRSVSTPDILQSQTKDTSTASGPNPHFLPFRTLSKPAKRLTPPDWPLRTPPFPAEQNGPSDDESIRSVEQRTRQRGNPVDLTDDEEEKSDHGLDPRGMQHPRLGWRRDRVDDELASPPLKSPVTNGYPIPKPRNDSLDISDEKLHPYRSHSGSDGGVAWGSFDGSSRRGSLEPRMDHAHARNLTLAHTPLSSHSAWSDRTHIAEVNQARAVNIYPHNNESILLIQQQSQPPHVPLAPNQPHKETPPRSIPKFEAFLDSGTPPPPTPTTHHSPLTNPRAAPVPPAINFIPPTPASEADRQLAPSPEPFKMNSTAPLPPKRRDSLRQRARAQSAAFVDAVLLRNGAQVRRRNTVHVDERPRNLHPFWRPRGFWEDFDSDEDDDEEPEPLPRGGDDSDVQEQQEWLPRRMSRRVGRSLSLQSRRGGSGTGRSWVPGQDGLVVKRRKSVRVMRTGMGVGGGGFGIGGKGFKGLADVRGLKGLREWTGRIKEEREERARERRRARIRGSIGAKWVQE</sequence>
<feature type="region of interest" description="Disordered" evidence="1">
    <location>
        <begin position="782"/>
        <end position="855"/>
    </location>
</feature>
<comment type="caution">
    <text evidence="2">The sequence shown here is derived from an EMBL/GenBank/DDBJ whole genome shotgun (WGS) entry which is preliminary data.</text>
</comment>
<feature type="region of interest" description="Disordered" evidence="1">
    <location>
        <begin position="649"/>
        <end position="750"/>
    </location>
</feature>
<dbReference type="STRING" id="2082308.A0A2K1QKK7"/>
<evidence type="ECO:0000313" key="3">
    <source>
        <dbReference type="Proteomes" id="UP000243797"/>
    </source>
</evidence>
<protein>
    <submittedName>
        <fullName evidence="2">Uncharacterized protein</fullName>
    </submittedName>
</protein>
<dbReference type="OrthoDB" id="3870679at2759"/>
<reference evidence="2 3" key="1">
    <citation type="submission" date="2017-06" db="EMBL/GenBank/DDBJ databases">
        <title>Draft genome sequence of a variant of Elsinoe murrayae.</title>
        <authorList>
            <person name="Cheng Q."/>
        </authorList>
    </citation>
    <scope>NUCLEOTIDE SEQUENCE [LARGE SCALE GENOMIC DNA]</scope>
    <source>
        <strain evidence="2 3">CQ-2017a</strain>
    </source>
</reference>
<evidence type="ECO:0000256" key="1">
    <source>
        <dbReference type="SAM" id="MobiDB-lite"/>
    </source>
</evidence>
<gene>
    <name evidence="2" type="ORF">CAC42_4148</name>
</gene>
<keyword evidence="3" id="KW-1185">Reference proteome</keyword>
<feature type="compositionally biased region" description="Polar residues" evidence="1">
    <location>
        <begin position="423"/>
        <end position="444"/>
    </location>
</feature>
<name>A0A2K1QKK7_9PEZI</name>
<feature type="compositionally biased region" description="Pro residues" evidence="1">
    <location>
        <begin position="465"/>
        <end position="475"/>
    </location>
</feature>
<feature type="compositionally biased region" description="Low complexity" evidence="1">
    <location>
        <begin position="12"/>
        <end position="27"/>
    </location>
</feature>
<feature type="region of interest" description="Disordered" evidence="1">
    <location>
        <begin position="117"/>
        <end position="315"/>
    </location>
</feature>
<feature type="compositionally biased region" description="Acidic residues" evidence="1">
    <location>
        <begin position="794"/>
        <end position="807"/>
    </location>
</feature>
<feature type="region of interest" description="Disordered" evidence="1">
    <location>
        <begin position="1"/>
        <end position="32"/>
    </location>
</feature>
<dbReference type="InParanoid" id="A0A2K1QKK7"/>
<feature type="compositionally biased region" description="Basic and acidic residues" evidence="1">
    <location>
        <begin position="485"/>
        <end position="494"/>
    </location>
</feature>
<evidence type="ECO:0000313" key="2">
    <source>
        <dbReference type="EMBL" id="PNS15696.1"/>
    </source>
</evidence>
<feature type="compositionally biased region" description="Low complexity" evidence="1">
    <location>
        <begin position="278"/>
        <end position="288"/>
    </location>
</feature>
<feature type="region of interest" description="Disordered" evidence="1">
    <location>
        <begin position="389"/>
        <end position="555"/>
    </location>
</feature>
<feature type="compositionally biased region" description="Low complexity" evidence="1">
    <location>
        <begin position="170"/>
        <end position="182"/>
    </location>
</feature>